<keyword evidence="4" id="KW-1185">Reference proteome</keyword>
<evidence type="ECO:0000256" key="2">
    <source>
        <dbReference type="SAM" id="MobiDB-lite"/>
    </source>
</evidence>
<feature type="region of interest" description="Disordered" evidence="2">
    <location>
        <begin position="177"/>
        <end position="213"/>
    </location>
</feature>
<proteinExistence type="predicted"/>
<organism evidence="3 4">
    <name type="scientific">Amycolatopsis cynarae</name>
    <dbReference type="NCBI Taxonomy" id="2995223"/>
    <lineage>
        <taxon>Bacteria</taxon>
        <taxon>Bacillati</taxon>
        <taxon>Actinomycetota</taxon>
        <taxon>Actinomycetes</taxon>
        <taxon>Pseudonocardiales</taxon>
        <taxon>Pseudonocardiaceae</taxon>
        <taxon>Amycolatopsis</taxon>
    </lineage>
</organism>
<protein>
    <submittedName>
        <fullName evidence="3">Nucleotide exchange factor GrpE</fullName>
    </submittedName>
</protein>
<dbReference type="Proteomes" id="UP001163203">
    <property type="component" value="Chromosome"/>
</dbReference>
<keyword evidence="1" id="KW-0143">Chaperone</keyword>
<evidence type="ECO:0000256" key="1">
    <source>
        <dbReference type="ARBA" id="ARBA00023186"/>
    </source>
</evidence>
<feature type="compositionally biased region" description="Polar residues" evidence="2">
    <location>
        <begin position="189"/>
        <end position="213"/>
    </location>
</feature>
<dbReference type="Gene3D" id="2.30.22.10">
    <property type="entry name" value="Head domain of nucleotide exchange factor GrpE"/>
    <property type="match status" value="1"/>
</dbReference>
<feature type="compositionally biased region" description="Low complexity" evidence="2">
    <location>
        <begin position="14"/>
        <end position="24"/>
    </location>
</feature>
<sequence>MGDAVVDGAATDSPAEPGNGQPQEPQEPRGTRELADAIAGLTEQIQAHHARAQARERVIDQLHAEVERLRAGADAVLLRPVVTDLQHLRADLLHQARTLPGPLDADQAAKLLESFALSVELALERCGSVPVRPEPGTAFSPREHRAAKVVEAATPEEDGTLAEVVADGYRDTATGRVTVPARVHVRRWTPQTTQPASSEEQQQNAETGGNTDV</sequence>
<evidence type="ECO:0000313" key="3">
    <source>
        <dbReference type="EMBL" id="WAL63895.1"/>
    </source>
</evidence>
<evidence type="ECO:0000313" key="4">
    <source>
        <dbReference type="Proteomes" id="UP001163203"/>
    </source>
</evidence>
<dbReference type="Pfam" id="PF01025">
    <property type="entry name" value="GrpE"/>
    <property type="match status" value="1"/>
</dbReference>
<feature type="region of interest" description="Disordered" evidence="2">
    <location>
        <begin position="1"/>
        <end position="32"/>
    </location>
</feature>
<reference evidence="3" key="1">
    <citation type="submission" date="2022-11" db="EMBL/GenBank/DDBJ databases">
        <authorList>
            <person name="Mo P."/>
        </authorList>
    </citation>
    <scope>NUCLEOTIDE SEQUENCE</scope>
    <source>
        <strain evidence="3">HUAS 11-8</strain>
    </source>
</reference>
<dbReference type="EMBL" id="CP113836">
    <property type="protein sequence ID" value="WAL63895.1"/>
    <property type="molecule type" value="Genomic_DNA"/>
</dbReference>
<gene>
    <name evidence="3" type="ORF">ORV05_23230</name>
</gene>
<accession>A0ABY7AV78</accession>
<dbReference type="InterPro" id="IPR009012">
    <property type="entry name" value="GrpE_head"/>
</dbReference>
<dbReference type="InterPro" id="IPR000740">
    <property type="entry name" value="GrpE"/>
</dbReference>
<name>A0ABY7AV78_9PSEU</name>
<dbReference type="RefSeq" id="WP_268754141.1">
    <property type="nucleotide sequence ID" value="NZ_CP113836.1"/>
</dbReference>